<evidence type="ECO:0000256" key="6">
    <source>
        <dbReference type="PIRSR" id="PIRSR601461-1"/>
    </source>
</evidence>
<dbReference type="InterPro" id="IPR001969">
    <property type="entry name" value="Aspartic_peptidase_AS"/>
</dbReference>
<evidence type="ECO:0000256" key="1">
    <source>
        <dbReference type="ARBA" id="ARBA00007447"/>
    </source>
</evidence>
<gene>
    <name evidence="9" type="ORF">KP509_05G002900</name>
</gene>
<dbReference type="InterPro" id="IPR032861">
    <property type="entry name" value="TAXi_N"/>
</dbReference>
<dbReference type="FunFam" id="2.40.70.10:FF:000033">
    <property type="entry name" value="Aspartyl protease family protein"/>
    <property type="match status" value="1"/>
</dbReference>
<dbReference type="FunFam" id="2.40.70.10:FF:000031">
    <property type="entry name" value="Aspartyl protease AED1"/>
    <property type="match status" value="1"/>
</dbReference>
<dbReference type="AlphaFoldDB" id="A0A8T2UVJ2"/>
<sequence>MAMAEKGGNTFRDAILFVGTVVLTRVAAALTVSSDTEHSAKLLTSGKHRVHNGGLQYDTAMDEAPYLETLIDSSLAKYFGNQIARRRRLLERAPEANVVLNPMQSAPRTAAQGHWVRLEPRSDVLPSNGSAEVRLAALAEHDAHRIRALNTQIEQAIAIRQRNQSGQFSTSVKFSVNAGPGLYIIQLTLGTPPQTFPLIMDTGSQLIWMQCQPCQFCVSQNATLFSPSSSSSYATEPCSSTACASLPRQCSQSNTCQYSYSYASQASTQGQLGTETLTLLSPAFPGLVFGCGLNNHGEYGGAAGLVGMGQSSLSLPSQLSSVLGGKKLSYCLLSHATLPSSSSANPSSLVICEAAAESASRMQFTPIVANPAVVASLYYIDVLGFSVNNVRLNIPASTFSIQADGRGGIILDSGTTYTYLPSAAFSVIQQAFDTFVKLPRYSNHPYLPLCYSVQEGQETTAIPPFTVHLQGMDLAVPLDNYFTKVDEQGTYCLAIIPSSGGLQIIGNMLHQHYDVLYDLDNSRIGFQKLVSRAANLPLASGQPRSLFLKFNPSS</sequence>
<dbReference type="InterPro" id="IPR021109">
    <property type="entry name" value="Peptidase_aspartic_dom_sf"/>
</dbReference>
<dbReference type="Pfam" id="PF14543">
    <property type="entry name" value="TAXi_N"/>
    <property type="match status" value="1"/>
</dbReference>
<dbReference type="PANTHER" id="PTHR47967">
    <property type="entry name" value="OS07G0603500 PROTEIN-RELATED"/>
    <property type="match status" value="1"/>
</dbReference>
<accession>A0A8T2UVJ2</accession>
<evidence type="ECO:0000259" key="8">
    <source>
        <dbReference type="PROSITE" id="PS51767"/>
    </source>
</evidence>
<dbReference type="Gene3D" id="2.40.70.10">
    <property type="entry name" value="Acid Proteases"/>
    <property type="match status" value="2"/>
</dbReference>
<reference evidence="9" key="1">
    <citation type="submission" date="2021-08" db="EMBL/GenBank/DDBJ databases">
        <title>WGS assembly of Ceratopteris richardii.</title>
        <authorList>
            <person name="Marchant D.B."/>
            <person name="Chen G."/>
            <person name="Jenkins J."/>
            <person name="Shu S."/>
            <person name="Leebens-Mack J."/>
            <person name="Grimwood J."/>
            <person name="Schmutz J."/>
            <person name="Soltis P."/>
            <person name="Soltis D."/>
            <person name="Chen Z.-H."/>
        </authorList>
    </citation>
    <scope>NUCLEOTIDE SEQUENCE</scope>
    <source>
        <strain evidence="9">Whitten #5841</strain>
        <tissue evidence="9">Leaf</tissue>
    </source>
</reference>
<keyword evidence="10" id="KW-1185">Reference proteome</keyword>
<dbReference type="EMBL" id="CM035410">
    <property type="protein sequence ID" value="KAH7436109.1"/>
    <property type="molecule type" value="Genomic_DNA"/>
</dbReference>
<dbReference type="CDD" id="cd05476">
    <property type="entry name" value="pepsin_A_like_plant"/>
    <property type="match status" value="1"/>
</dbReference>
<evidence type="ECO:0000313" key="10">
    <source>
        <dbReference type="Proteomes" id="UP000825935"/>
    </source>
</evidence>
<dbReference type="InterPro" id="IPR001461">
    <property type="entry name" value="Aspartic_peptidase_A1"/>
</dbReference>
<keyword evidence="3 7" id="KW-0064">Aspartyl protease</keyword>
<comment type="similarity">
    <text evidence="1 7">Belongs to the peptidase A1 family.</text>
</comment>
<dbReference type="InterPro" id="IPR051708">
    <property type="entry name" value="Plant_Aspart_Prot_A1"/>
</dbReference>
<keyword evidence="2 7" id="KW-0645">Protease</keyword>
<dbReference type="InterPro" id="IPR032799">
    <property type="entry name" value="TAXi_C"/>
</dbReference>
<dbReference type="InterPro" id="IPR034161">
    <property type="entry name" value="Pepsin-like_plant"/>
</dbReference>
<dbReference type="SUPFAM" id="SSF50630">
    <property type="entry name" value="Acid proteases"/>
    <property type="match status" value="1"/>
</dbReference>
<keyword evidence="4 7" id="KW-0378">Hydrolase</keyword>
<name>A0A8T2UVJ2_CERRI</name>
<dbReference type="Pfam" id="PF14541">
    <property type="entry name" value="TAXi_C"/>
    <property type="match status" value="1"/>
</dbReference>
<protein>
    <recommendedName>
        <fullName evidence="8">Peptidase A1 domain-containing protein</fullName>
    </recommendedName>
</protein>
<organism evidence="9 10">
    <name type="scientific">Ceratopteris richardii</name>
    <name type="common">Triangle waterfern</name>
    <dbReference type="NCBI Taxonomy" id="49495"/>
    <lineage>
        <taxon>Eukaryota</taxon>
        <taxon>Viridiplantae</taxon>
        <taxon>Streptophyta</taxon>
        <taxon>Embryophyta</taxon>
        <taxon>Tracheophyta</taxon>
        <taxon>Polypodiopsida</taxon>
        <taxon>Polypodiidae</taxon>
        <taxon>Polypodiales</taxon>
        <taxon>Pteridineae</taxon>
        <taxon>Pteridaceae</taxon>
        <taxon>Parkerioideae</taxon>
        <taxon>Ceratopteris</taxon>
    </lineage>
</organism>
<evidence type="ECO:0000313" key="9">
    <source>
        <dbReference type="EMBL" id="KAH7436109.1"/>
    </source>
</evidence>
<evidence type="ECO:0000256" key="4">
    <source>
        <dbReference type="ARBA" id="ARBA00022801"/>
    </source>
</evidence>
<dbReference type="PRINTS" id="PR00792">
    <property type="entry name" value="PEPSIN"/>
</dbReference>
<proteinExistence type="inferred from homology"/>
<feature type="active site" evidence="6">
    <location>
        <position position="412"/>
    </location>
</feature>
<dbReference type="InterPro" id="IPR033121">
    <property type="entry name" value="PEPTIDASE_A1"/>
</dbReference>
<dbReference type="OrthoDB" id="660550at2759"/>
<feature type="domain" description="Peptidase A1" evidence="8">
    <location>
        <begin position="183"/>
        <end position="527"/>
    </location>
</feature>
<keyword evidence="5" id="KW-0325">Glycoprotein</keyword>
<dbReference type="PROSITE" id="PS51767">
    <property type="entry name" value="PEPTIDASE_A1"/>
    <property type="match status" value="1"/>
</dbReference>
<evidence type="ECO:0000256" key="7">
    <source>
        <dbReference type="RuleBase" id="RU000454"/>
    </source>
</evidence>
<dbReference type="Proteomes" id="UP000825935">
    <property type="component" value="Chromosome 5"/>
</dbReference>
<comment type="caution">
    <text evidence="9">The sequence shown here is derived from an EMBL/GenBank/DDBJ whole genome shotgun (WGS) entry which is preliminary data.</text>
</comment>
<evidence type="ECO:0000256" key="5">
    <source>
        <dbReference type="ARBA" id="ARBA00023180"/>
    </source>
</evidence>
<dbReference type="GO" id="GO:0006508">
    <property type="term" value="P:proteolysis"/>
    <property type="evidence" value="ECO:0007669"/>
    <property type="project" value="UniProtKB-KW"/>
</dbReference>
<evidence type="ECO:0000256" key="3">
    <source>
        <dbReference type="ARBA" id="ARBA00022750"/>
    </source>
</evidence>
<dbReference type="OMA" id="FEPANCG"/>
<feature type="active site" evidence="6">
    <location>
        <position position="201"/>
    </location>
</feature>
<dbReference type="GO" id="GO:0004190">
    <property type="term" value="F:aspartic-type endopeptidase activity"/>
    <property type="evidence" value="ECO:0007669"/>
    <property type="project" value="UniProtKB-KW"/>
</dbReference>
<evidence type="ECO:0000256" key="2">
    <source>
        <dbReference type="ARBA" id="ARBA00022670"/>
    </source>
</evidence>
<dbReference type="PROSITE" id="PS00141">
    <property type="entry name" value="ASP_PROTEASE"/>
    <property type="match status" value="1"/>
</dbReference>